<dbReference type="Proteomes" id="UP000664032">
    <property type="component" value="Unassembled WGS sequence"/>
</dbReference>
<comment type="caution">
    <text evidence="1">The sequence shown here is derived from an EMBL/GenBank/DDBJ whole genome shotgun (WGS) entry which is preliminary data.</text>
</comment>
<protein>
    <submittedName>
        <fullName evidence="1">Pseudouridine-metabolizing bifunctional protein C1861.05</fullName>
    </submittedName>
</protein>
<keyword evidence="2" id="KW-1185">Reference proteome</keyword>
<proteinExistence type="predicted"/>
<sequence length="803" mass="85869">MSILRSLQGTRVRSLHRGFSTLSDLHSGNRTLLKGTPVDIHPEVEEALAHNKPVVALETALVTHGFPYPSSLKLPLDLEQIVRSTGSIPATIGIIGGRVKIGMTREELDRLASRVNKPAKISRRDIAAAIALKADGGTTCSGTLVFTALAGIKVFATGGLGGVHRGGEKSLDISADLPELTRCPVGLVSSGVKSILDIPRTLEYLETLGVPVITYNQSKEFPAFFSRHSGQNVPWNMDNPSVVAEMLFAQHQLGMQNGALIAVPIPEEYEEIGKEIQEYVNQAVLESERNGISQSGKDATPWLLSRIAELSAGKSLPSNIALLENTALVGGQIAVKYQELVNRAAYTSGNKSSSIFHPQSTPSASSFSDHSNGENAHHVNLYPLRTQTQFDLPINQPPANVVVIGSAAVDITSQEHPNTNSALAVHSTAPGRVNLTLGGVGRNIAEASHRIMEARFPSLSTVLISSVGRDAFGHLLVDKFNEFGIRTDGLIRLDHASAVCNMVLDSKGTLVGGVADMTIVKTMTSDVILPLLKKHTPTIVAVDGNLSPETITSIVEYCEIHAIKENSSEPTSVIKSTAILPAIKSSQQVNIPAKPVAFCTPNLLELDHIYDAAQSDLLEVDNSSWWSTITSFNLGSAYRNDLEQLARMPASDKPDSNATLAFLIDEGIAQKAIHLLPYFQHLVIKCGDQGVLVAMCIDAKDAATSGWARLRSNPKQRYVIAHGNSDEIILLQHFPSLPIAALENVTGAGDSFVGALLATLASDTNALYHPKSLKDAIYVAQKAAVLTLQSHSAVSPALSTIDN</sequence>
<evidence type="ECO:0000313" key="2">
    <source>
        <dbReference type="Proteomes" id="UP000664032"/>
    </source>
</evidence>
<reference evidence="1" key="1">
    <citation type="submission" date="2021-10" db="EMBL/GenBank/DDBJ databases">
        <title>Psilocybe cubensis genome.</title>
        <authorList>
            <person name="Mckernan K.J."/>
            <person name="Crawford S."/>
            <person name="Trippe A."/>
            <person name="Kane L.T."/>
            <person name="Mclaughlin S."/>
        </authorList>
    </citation>
    <scope>NUCLEOTIDE SEQUENCE</scope>
    <source>
        <strain evidence="1">MGC-MH-2018</strain>
    </source>
</reference>
<evidence type="ECO:0000313" key="1">
    <source>
        <dbReference type="EMBL" id="KAH9486985.1"/>
    </source>
</evidence>
<gene>
    <name evidence="1" type="ORF">JR316_0001051</name>
</gene>
<name>A0ACB8HG45_PSICU</name>
<dbReference type="EMBL" id="JAFIQS020000001">
    <property type="protein sequence ID" value="KAH9486985.1"/>
    <property type="molecule type" value="Genomic_DNA"/>
</dbReference>
<accession>A0ACB8HG45</accession>
<organism evidence="1 2">
    <name type="scientific">Psilocybe cubensis</name>
    <name type="common">Psychedelic mushroom</name>
    <name type="synonym">Stropharia cubensis</name>
    <dbReference type="NCBI Taxonomy" id="181762"/>
    <lineage>
        <taxon>Eukaryota</taxon>
        <taxon>Fungi</taxon>
        <taxon>Dikarya</taxon>
        <taxon>Basidiomycota</taxon>
        <taxon>Agaricomycotina</taxon>
        <taxon>Agaricomycetes</taxon>
        <taxon>Agaricomycetidae</taxon>
        <taxon>Agaricales</taxon>
        <taxon>Agaricineae</taxon>
        <taxon>Strophariaceae</taxon>
        <taxon>Psilocybe</taxon>
    </lineage>
</organism>